<dbReference type="Gramene" id="mRNA:HanXRQr2_Chr08g0356681">
    <property type="protein sequence ID" value="mRNA:HanXRQr2_Chr08g0356681"/>
    <property type="gene ID" value="HanXRQr2_Chr08g0356681"/>
</dbReference>
<keyword evidence="4" id="KW-1185">Reference proteome</keyword>
<evidence type="ECO:0000256" key="1">
    <source>
        <dbReference type="SAM" id="Coils"/>
    </source>
</evidence>
<sequence length="121" mass="13500">MDTQLRRPMILNVKINNENSKTTNVKYGLGVRAADVWGVIPSRSACHRENIQLKSQCEELTSTVVQLRAQVSEMEGSRGGSSVQPLVSQRFPNVNNGYQRLRVGDKVFLKSILNSTEVVAR</sequence>
<proteinExistence type="predicted"/>
<accession>A0A251U9X9</accession>
<dbReference type="EMBL" id="CM007897">
    <property type="protein sequence ID" value="OTG19676.1"/>
    <property type="molecule type" value="Genomic_DNA"/>
</dbReference>
<reference evidence="2" key="3">
    <citation type="submission" date="2020-06" db="EMBL/GenBank/DDBJ databases">
        <title>Helianthus annuus Genome sequencing and assembly Release 2.</title>
        <authorList>
            <person name="Gouzy J."/>
            <person name="Langlade N."/>
            <person name="Munos S."/>
        </authorList>
    </citation>
    <scope>NUCLEOTIDE SEQUENCE</scope>
    <source>
        <tissue evidence="2">Leaves</tissue>
    </source>
</reference>
<reference evidence="3" key="2">
    <citation type="submission" date="2017-02" db="EMBL/GenBank/DDBJ databases">
        <title>Sunflower complete genome.</title>
        <authorList>
            <person name="Langlade N."/>
            <person name="Munos S."/>
        </authorList>
    </citation>
    <scope>NUCLEOTIDE SEQUENCE [LARGE SCALE GENOMIC DNA]</scope>
    <source>
        <tissue evidence="3">Leaves</tissue>
    </source>
</reference>
<evidence type="ECO:0000313" key="3">
    <source>
        <dbReference type="EMBL" id="OTG19676.1"/>
    </source>
</evidence>
<name>A0A251U9X9_HELAN</name>
<reference evidence="2 4" key="1">
    <citation type="journal article" date="2017" name="Nature">
        <title>The sunflower genome provides insights into oil metabolism, flowering and Asterid evolution.</title>
        <authorList>
            <person name="Badouin H."/>
            <person name="Gouzy J."/>
            <person name="Grassa C.J."/>
            <person name="Murat F."/>
            <person name="Staton S.E."/>
            <person name="Cottret L."/>
            <person name="Lelandais-Briere C."/>
            <person name="Owens G.L."/>
            <person name="Carrere S."/>
            <person name="Mayjonade B."/>
            <person name="Legrand L."/>
            <person name="Gill N."/>
            <person name="Kane N.C."/>
            <person name="Bowers J.E."/>
            <person name="Hubner S."/>
            <person name="Bellec A."/>
            <person name="Berard A."/>
            <person name="Berges H."/>
            <person name="Blanchet N."/>
            <person name="Boniface M.C."/>
            <person name="Brunel D."/>
            <person name="Catrice O."/>
            <person name="Chaidir N."/>
            <person name="Claudel C."/>
            <person name="Donnadieu C."/>
            <person name="Faraut T."/>
            <person name="Fievet G."/>
            <person name="Helmstetter N."/>
            <person name="King M."/>
            <person name="Knapp S.J."/>
            <person name="Lai Z."/>
            <person name="Le Paslier M.C."/>
            <person name="Lippi Y."/>
            <person name="Lorenzon L."/>
            <person name="Mandel J.R."/>
            <person name="Marage G."/>
            <person name="Marchand G."/>
            <person name="Marquand E."/>
            <person name="Bret-Mestries E."/>
            <person name="Morien E."/>
            <person name="Nambeesan S."/>
            <person name="Nguyen T."/>
            <person name="Pegot-Espagnet P."/>
            <person name="Pouilly N."/>
            <person name="Raftis F."/>
            <person name="Sallet E."/>
            <person name="Schiex T."/>
            <person name="Thomas J."/>
            <person name="Vandecasteele C."/>
            <person name="Vares D."/>
            <person name="Vear F."/>
            <person name="Vautrin S."/>
            <person name="Crespi M."/>
            <person name="Mangin B."/>
            <person name="Burke J.M."/>
            <person name="Salse J."/>
            <person name="Munos S."/>
            <person name="Vincourt P."/>
            <person name="Rieseberg L.H."/>
            <person name="Langlade N.B."/>
        </authorList>
    </citation>
    <scope>NUCLEOTIDE SEQUENCE [LARGE SCALE GENOMIC DNA]</scope>
    <source>
        <strain evidence="4">cv. SF193</strain>
        <tissue evidence="2">Leaves</tissue>
    </source>
</reference>
<evidence type="ECO:0000313" key="4">
    <source>
        <dbReference type="Proteomes" id="UP000215914"/>
    </source>
</evidence>
<gene>
    <name evidence="3" type="ORF">HannXRQ_Chr08g0236751</name>
    <name evidence="2" type="ORF">HanXRQr2_Chr08g0356681</name>
</gene>
<dbReference type="EMBL" id="MNCJ02000323">
    <property type="protein sequence ID" value="KAF5796848.1"/>
    <property type="molecule type" value="Genomic_DNA"/>
</dbReference>
<dbReference type="AlphaFoldDB" id="A0A251U9X9"/>
<dbReference type="InParanoid" id="A0A251U9X9"/>
<protein>
    <submittedName>
        <fullName evidence="3">Uncharacterized protein</fullName>
    </submittedName>
</protein>
<feature type="coiled-coil region" evidence="1">
    <location>
        <begin position="50"/>
        <end position="77"/>
    </location>
</feature>
<dbReference type="Proteomes" id="UP000215914">
    <property type="component" value="Chromosome 8"/>
</dbReference>
<organism evidence="3 4">
    <name type="scientific">Helianthus annuus</name>
    <name type="common">Common sunflower</name>
    <dbReference type="NCBI Taxonomy" id="4232"/>
    <lineage>
        <taxon>Eukaryota</taxon>
        <taxon>Viridiplantae</taxon>
        <taxon>Streptophyta</taxon>
        <taxon>Embryophyta</taxon>
        <taxon>Tracheophyta</taxon>
        <taxon>Spermatophyta</taxon>
        <taxon>Magnoliopsida</taxon>
        <taxon>eudicotyledons</taxon>
        <taxon>Gunneridae</taxon>
        <taxon>Pentapetalae</taxon>
        <taxon>asterids</taxon>
        <taxon>campanulids</taxon>
        <taxon>Asterales</taxon>
        <taxon>Asteraceae</taxon>
        <taxon>Asteroideae</taxon>
        <taxon>Heliantheae alliance</taxon>
        <taxon>Heliantheae</taxon>
        <taxon>Helianthus</taxon>
    </lineage>
</organism>
<evidence type="ECO:0000313" key="2">
    <source>
        <dbReference type="EMBL" id="KAF5796848.1"/>
    </source>
</evidence>
<keyword evidence="1" id="KW-0175">Coiled coil</keyword>